<evidence type="ECO:0000256" key="11">
    <source>
        <dbReference type="ARBA" id="ARBA00074522"/>
    </source>
</evidence>
<keyword evidence="5 14" id="KW-0964">Secreted</keyword>
<evidence type="ECO:0000256" key="5">
    <source>
        <dbReference type="ARBA" id="ARBA00022525"/>
    </source>
</evidence>
<keyword evidence="7 14" id="KW-0378">Hydrolase</keyword>
<evidence type="ECO:0000256" key="12">
    <source>
        <dbReference type="PIRSR" id="PIRSR611150-1"/>
    </source>
</evidence>
<dbReference type="GO" id="GO:0016052">
    <property type="term" value="P:carbohydrate catabolic process"/>
    <property type="evidence" value="ECO:0007669"/>
    <property type="project" value="TreeGrafter"/>
</dbReference>
<dbReference type="EMBL" id="NHZQ01000121">
    <property type="protein sequence ID" value="PSK51605.1"/>
    <property type="molecule type" value="Genomic_DNA"/>
</dbReference>
<feature type="active site" description="Proton donor/acceptor" evidence="12">
    <location>
        <position position="214"/>
    </location>
</feature>
<organism evidence="15 16">
    <name type="scientific">Elsinoe australis</name>
    <dbReference type="NCBI Taxonomy" id="40998"/>
    <lineage>
        <taxon>Eukaryota</taxon>
        <taxon>Fungi</taxon>
        <taxon>Dikarya</taxon>
        <taxon>Ascomycota</taxon>
        <taxon>Pezizomycotina</taxon>
        <taxon>Dothideomycetes</taxon>
        <taxon>Dothideomycetidae</taxon>
        <taxon>Myriangiales</taxon>
        <taxon>Elsinoaceae</taxon>
        <taxon>Elsinoe</taxon>
    </lineage>
</organism>
<evidence type="ECO:0000256" key="13">
    <source>
        <dbReference type="PIRSR" id="PIRSR611150-2"/>
    </source>
</evidence>
<evidence type="ECO:0000313" key="15">
    <source>
        <dbReference type="EMBL" id="PSK51605.1"/>
    </source>
</evidence>
<dbReference type="PANTHER" id="PTHR48250:SF3">
    <property type="entry name" value="CUTINASE 1-RELATED"/>
    <property type="match status" value="1"/>
</dbReference>
<reference evidence="15 16" key="1">
    <citation type="submission" date="2017-05" db="EMBL/GenBank/DDBJ databases">
        <title>Draft genome sequence of Elsinoe australis.</title>
        <authorList>
            <person name="Cheng Q."/>
        </authorList>
    </citation>
    <scope>NUCLEOTIDE SEQUENCE [LARGE SCALE GENOMIC DNA]</scope>
    <source>
        <strain evidence="15 16">NL1</strain>
    </source>
</reference>
<evidence type="ECO:0000256" key="8">
    <source>
        <dbReference type="ARBA" id="ARBA00023157"/>
    </source>
</evidence>
<evidence type="ECO:0000256" key="10">
    <source>
        <dbReference type="ARBA" id="ARBA00057514"/>
    </source>
</evidence>
<comment type="catalytic activity">
    <reaction evidence="9 14">
        <text>cutin + H2O = cutin monomers.</text>
        <dbReference type="EC" id="3.1.1.74"/>
    </reaction>
</comment>
<protein>
    <recommendedName>
        <fullName evidence="11 14">Cutinase</fullName>
        <ecNumber evidence="3 14">3.1.1.74</ecNumber>
    </recommendedName>
</protein>
<evidence type="ECO:0000256" key="7">
    <source>
        <dbReference type="ARBA" id="ARBA00022801"/>
    </source>
</evidence>
<dbReference type="InterPro" id="IPR029058">
    <property type="entry name" value="AB_hydrolase_fold"/>
</dbReference>
<comment type="similarity">
    <text evidence="2 14">Belongs to the cutinase family.</text>
</comment>
<comment type="caution">
    <text evidence="15">The sequence shown here is derived from an EMBL/GenBank/DDBJ whole genome shotgun (WGS) entry which is preliminary data.</text>
</comment>
<dbReference type="Proteomes" id="UP000243723">
    <property type="component" value="Unassembled WGS sequence"/>
</dbReference>
<feature type="chain" id="PRO_5015020587" description="Cutinase" evidence="14">
    <location>
        <begin position="17"/>
        <end position="234"/>
    </location>
</feature>
<feature type="disulfide bond" evidence="13">
    <location>
        <begin position="197"/>
        <end position="204"/>
    </location>
</feature>
<evidence type="ECO:0000256" key="4">
    <source>
        <dbReference type="ARBA" id="ARBA00022487"/>
    </source>
</evidence>
<feature type="active site" evidence="12">
    <location>
        <position position="201"/>
    </location>
</feature>
<dbReference type="Gene3D" id="3.40.50.1820">
    <property type="entry name" value="alpha/beta hydrolase"/>
    <property type="match status" value="1"/>
</dbReference>
<dbReference type="SUPFAM" id="SSF53474">
    <property type="entry name" value="alpha/beta-Hydrolases"/>
    <property type="match status" value="1"/>
</dbReference>
<proteinExistence type="inferred from homology"/>
<evidence type="ECO:0000313" key="16">
    <source>
        <dbReference type="Proteomes" id="UP000243723"/>
    </source>
</evidence>
<dbReference type="STRING" id="40998.A0A2P7ZTT8"/>
<keyword evidence="16" id="KW-1185">Reference proteome</keyword>
<keyword evidence="6 14" id="KW-0732">Signal</keyword>
<dbReference type="EC" id="3.1.1.74" evidence="3 14"/>
<dbReference type="InterPro" id="IPR011150">
    <property type="entry name" value="Cutinase_monf"/>
</dbReference>
<keyword evidence="4 14" id="KW-0719">Serine esterase</keyword>
<evidence type="ECO:0000256" key="1">
    <source>
        <dbReference type="ARBA" id="ARBA00004613"/>
    </source>
</evidence>
<dbReference type="PANTHER" id="PTHR48250">
    <property type="entry name" value="CUTINASE 2-RELATED"/>
    <property type="match status" value="1"/>
</dbReference>
<dbReference type="PRINTS" id="PR00129">
    <property type="entry name" value="CUTINASE"/>
</dbReference>
<feature type="active site" description="Nucleophile" evidence="12">
    <location>
        <position position="146"/>
    </location>
</feature>
<name>A0A2P7ZTT8_9PEZI</name>
<sequence length="234" mass="23883">MKFNLALLGLAGLAAANPIPEAAPDATPEVTPEAAAVLEARQLVGSTANELVNGACRRITFIWARGSTEPGNLGSTLGPDVCSGLKSRFGSGNVACQGIGGPYTAALGDNALPQGTTQAAINEGVRLYNLASTKCPQTEIVGGGYSQGGAVTHGLARALSSTVRGRVSGLLTFGDTRNRQDGGRIPPFPASQTRIICTALDPICNGQLLVTLAHLSYGDDVPEGVNFLAGRINA</sequence>
<keyword evidence="8 13" id="KW-1015">Disulfide bond</keyword>
<dbReference type="AlphaFoldDB" id="A0A2P7ZTT8"/>
<evidence type="ECO:0000256" key="3">
    <source>
        <dbReference type="ARBA" id="ARBA00013095"/>
    </source>
</evidence>
<dbReference type="PROSITE" id="PS00155">
    <property type="entry name" value="CUTINASE_1"/>
    <property type="match status" value="1"/>
</dbReference>
<evidence type="ECO:0000256" key="6">
    <source>
        <dbReference type="ARBA" id="ARBA00022729"/>
    </source>
</evidence>
<evidence type="ECO:0000256" key="14">
    <source>
        <dbReference type="RuleBase" id="RU361263"/>
    </source>
</evidence>
<accession>A0A2P7ZTT8</accession>
<feature type="disulfide bond" evidence="13">
    <location>
        <begin position="56"/>
        <end position="135"/>
    </location>
</feature>
<comment type="function">
    <text evidence="10">Catalyzes the hydrolysis of complex carboxylic polyesters found in the cell wall of plants. Degrades cutin, a macromolecule that forms the structure of the plant cuticle. Allows pathogenic fungi to penetrate through the cuticular barrier into the host plant during the initial stage of fungal infection.</text>
</comment>
<dbReference type="InterPro" id="IPR000675">
    <property type="entry name" value="Cutinase/axe"/>
</dbReference>
<comment type="subcellular location">
    <subcellularLocation>
        <location evidence="1 14">Secreted</location>
    </subcellularLocation>
</comment>
<dbReference type="GO" id="GO:0005576">
    <property type="term" value="C:extracellular region"/>
    <property type="evidence" value="ECO:0007669"/>
    <property type="project" value="UniProtKB-SubCell"/>
</dbReference>
<dbReference type="OrthoDB" id="3225429at2759"/>
<dbReference type="Pfam" id="PF01083">
    <property type="entry name" value="Cutinase"/>
    <property type="match status" value="1"/>
</dbReference>
<dbReference type="FunFam" id="3.40.50.1820:FF:000235">
    <property type="entry name" value="Cutinase 1"/>
    <property type="match status" value="1"/>
</dbReference>
<dbReference type="GO" id="GO:0050525">
    <property type="term" value="F:cutinase activity"/>
    <property type="evidence" value="ECO:0007669"/>
    <property type="project" value="UniProtKB-UniRule"/>
</dbReference>
<dbReference type="InterPro" id="IPR043580">
    <property type="entry name" value="CUTINASE_1"/>
</dbReference>
<evidence type="ECO:0000256" key="9">
    <source>
        <dbReference type="ARBA" id="ARBA00034045"/>
    </source>
</evidence>
<dbReference type="SMART" id="SM01110">
    <property type="entry name" value="Cutinase"/>
    <property type="match status" value="1"/>
</dbReference>
<feature type="signal peptide" evidence="14">
    <location>
        <begin position="1"/>
        <end position="16"/>
    </location>
</feature>
<evidence type="ECO:0000256" key="2">
    <source>
        <dbReference type="ARBA" id="ARBA00007534"/>
    </source>
</evidence>
<gene>
    <name evidence="15" type="ORF">B9Z65_2872</name>
</gene>